<feature type="domain" description="ABC transmembrane type-1" evidence="8">
    <location>
        <begin position="85"/>
        <end position="274"/>
    </location>
</feature>
<dbReference type="PROSITE" id="PS50928">
    <property type="entry name" value="ABC_TM1"/>
    <property type="match status" value="1"/>
</dbReference>
<evidence type="ECO:0000256" key="6">
    <source>
        <dbReference type="ARBA" id="ARBA00023136"/>
    </source>
</evidence>
<dbReference type="Pfam" id="PF00528">
    <property type="entry name" value="BPD_transp_1"/>
    <property type="match status" value="1"/>
</dbReference>
<gene>
    <name evidence="9" type="ORF">JOE66_002801</name>
</gene>
<comment type="caution">
    <text evidence="9">The sequence shown here is derived from an EMBL/GenBank/DDBJ whole genome shotgun (WGS) entry which is preliminary data.</text>
</comment>
<evidence type="ECO:0000256" key="2">
    <source>
        <dbReference type="ARBA" id="ARBA00022448"/>
    </source>
</evidence>
<keyword evidence="5 7" id="KW-1133">Transmembrane helix</keyword>
<proteinExistence type="inferred from homology"/>
<dbReference type="Gene3D" id="1.10.3720.10">
    <property type="entry name" value="MetI-like"/>
    <property type="match status" value="1"/>
</dbReference>
<keyword evidence="3" id="KW-1003">Cell membrane</keyword>
<comment type="similarity">
    <text evidence="7">Belongs to the binding-protein-dependent transport system permease family.</text>
</comment>
<feature type="transmembrane region" description="Helical" evidence="7">
    <location>
        <begin position="125"/>
        <end position="144"/>
    </location>
</feature>
<evidence type="ECO:0000313" key="10">
    <source>
        <dbReference type="Proteomes" id="UP000776164"/>
    </source>
</evidence>
<dbReference type="Proteomes" id="UP000776164">
    <property type="component" value="Unassembled WGS sequence"/>
</dbReference>
<sequence length="286" mass="29875">MTQLDQSTTPLPTAPRRVFRVPIGLLLSAAAAIFFAVALIWPSVLATHDPYALNLTHALHAPSFEFLFGTDESGRDLYSRVIYGTGLSLSIGLGATAVSITLAVILGSIAALAGRFAAGTVNRMIEILFAFPTLLLALLIVAILGPSVMAQILAVGIGTAPGYARIIRGQILSAKGSGYVEAATAHGHSRGLILRQHILPNALRPLVAIITLSVGQSIVWASGLSFLGLGVAPPSPEWGALLDAGKTYITQAWWLTVIPGLVIVAVALSATTLGKYLQNAIEKGEK</sequence>
<keyword evidence="10" id="KW-1185">Reference proteome</keyword>
<keyword evidence="6 7" id="KW-0472">Membrane</keyword>
<accession>A0ABS2L7W0</accession>
<keyword evidence="4 7" id="KW-0812">Transmembrane</keyword>
<protein>
    <submittedName>
        <fullName evidence="9">Peptide/nickel transport system permease protein</fullName>
    </submittedName>
</protein>
<evidence type="ECO:0000313" key="9">
    <source>
        <dbReference type="EMBL" id="MBM7473167.1"/>
    </source>
</evidence>
<feature type="transmembrane region" description="Helical" evidence="7">
    <location>
        <begin position="150"/>
        <end position="167"/>
    </location>
</feature>
<dbReference type="PANTHER" id="PTHR43386:SF25">
    <property type="entry name" value="PEPTIDE ABC TRANSPORTER PERMEASE PROTEIN"/>
    <property type="match status" value="1"/>
</dbReference>
<evidence type="ECO:0000256" key="7">
    <source>
        <dbReference type="RuleBase" id="RU363032"/>
    </source>
</evidence>
<name>A0ABS2L7W0_9MICO</name>
<dbReference type="InterPro" id="IPR035906">
    <property type="entry name" value="MetI-like_sf"/>
</dbReference>
<dbReference type="InterPro" id="IPR000515">
    <property type="entry name" value="MetI-like"/>
</dbReference>
<dbReference type="RefSeq" id="WP_205110406.1">
    <property type="nucleotide sequence ID" value="NZ_BAAAHT010000014.1"/>
</dbReference>
<evidence type="ECO:0000256" key="5">
    <source>
        <dbReference type="ARBA" id="ARBA00022989"/>
    </source>
</evidence>
<feature type="transmembrane region" description="Helical" evidence="7">
    <location>
        <begin position="87"/>
        <end position="113"/>
    </location>
</feature>
<dbReference type="SUPFAM" id="SSF161098">
    <property type="entry name" value="MetI-like"/>
    <property type="match status" value="1"/>
</dbReference>
<dbReference type="PANTHER" id="PTHR43386">
    <property type="entry name" value="OLIGOPEPTIDE TRANSPORT SYSTEM PERMEASE PROTEIN APPC"/>
    <property type="match status" value="1"/>
</dbReference>
<dbReference type="InterPro" id="IPR050366">
    <property type="entry name" value="BP-dependent_transpt_permease"/>
</dbReference>
<feature type="transmembrane region" description="Helical" evidence="7">
    <location>
        <begin position="206"/>
        <end position="232"/>
    </location>
</feature>
<evidence type="ECO:0000259" key="8">
    <source>
        <dbReference type="PROSITE" id="PS50928"/>
    </source>
</evidence>
<feature type="transmembrane region" description="Helical" evidence="7">
    <location>
        <begin position="252"/>
        <end position="273"/>
    </location>
</feature>
<feature type="transmembrane region" description="Helical" evidence="7">
    <location>
        <begin position="21"/>
        <end position="41"/>
    </location>
</feature>
<evidence type="ECO:0000256" key="4">
    <source>
        <dbReference type="ARBA" id="ARBA00022692"/>
    </source>
</evidence>
<dbReference type="CDD" id="cd06261">
    <property type="entry name" value="TM_PBP2"/>
    <property type="match status" value="1"/>
</dbReference>
<reference evidence="9 10" key="1">
    <citation type="submission" date="2021-01" db="EMBL/GenBank/DDBJ databases">
        <title>Sequencing the genomes of 1000 actinobacteria strains.</title>
        <authorList>
            <person name="Klenk H.-P."/>
        </authorList>
    </citation>
    <scope>NUCLEOTIDE SEQUENCE [LARGE SCALE GENOMIC DNA]</scope>
    <source>
        <strain evidence="9 10">DSM 13057</strain>
    </source>
</reference>
<comment type="subcellular location">
    <subcellularLocation>
        <location evidence="1 7">Cell membrane</location>
        <topology evidence="1 7">Multi-pass membrane protein</topology>
    </subcellularLocation>
</comment>
<evidence type="ECO:0000256" key="3">
    <source>
        <dbReference type="ARBA" id="ARBA00022475"/>
    </source>
</evidence>
<organism evidence="9 10">
    <name type="scientific">Subtercola frigoramans</name>
    <dbReference type="NCBI Taxonomy" id="120298"/>
    <lineage>
        <taxon>Bacteria</taxon>
        <taxon>Bacillati</taxon>
        <taxon>Actinomycetota</taxon>
        <taxon>Actinomycetes</taxon>
        <taxon>Micrococcales</taxon>
        <taxon>Microbacteriaceae</taxon>
        <taxon>Subtercola</taxon>
    </lineage>
</organism>
<dbReference type="EMBL" id="JAFBBU010000001">
    <property type="protein sequence ID" value="MBM7473167.1"/>
    <property type="molecule type" value="Genomic_DNA"/>
</dbReference>
<keyword evidence="2 7" id="KW-0813">Transport</keyword>
<evidence type="ECO:0000256" key="1">
    <source>
        <dbReference type="ARBA" id="ARBA00004651"/>
    </source>
</evidence>